<feature type="compositionally biased region" description="Basic and acidic residues" evidence="16">
    <location>
        <begin position="837"/>
        <end position="847"/>
    </location>
</feature>
<keyword evidence="9" id="KW-0406">Ion transport</keyword>
<dbReference type="SUPFAM" id="SSF81324">
    <property type="entry name" value="Voltage-gated potassium channels"/>
    <property type="match status" value="1"/>
</dbReference>
<dbReference type="InterPro" id="IPR000595">
    <property type="entry name" value="cNMP-bd_dom"/>
</dbReference>
<dbReference type="InterPro" id="IPR014710">
    <property type="entry name" value="RmlC-like_jellyroll"/>
</dbReference>
<name>A0AAN7SBY0_MYCAM</name>
<protein>
    <recommendedName>
        <fullName evidence="17">Cyclic nucleotide-binding domain-containing protein</fullName>
    </recommendedName>
</protein>
<keyword evidence="13" id="KW-0844">Vision</keyword>
<evidence type="ECO:0000259" key="17">
    <source>
        <dbReference type="PROSITE" id="PS50042"/>
    </source>
</evidence>
<evidence type="ECO:0000313" key="19">
    <source>
        <dbReference type="Proteomes" id="UP001333110"/>
    </source>
</evidence>
<comment type="catalytic activity">
    <reaction evidence="14">
        <text>K(+)(in) = K(+)(out)</text>
        <dbReference type="Rhea" id="RHEA:29463"/>
        <dbReference type="ChEBI" id="CHEBI:29103"/>
    </reaction>
</comment>
<dbReference type="GO" id="GO:0005223">
    <property type="term" value="F:intracellularly cGMP-activated cation channel activity"/>
    <property type="evidence" value="ECO:0007669"/>
    <property type="project" value="TreeGrafter"/>
</dbReference>
<dbReference type="InterPro" id="IPR000477">
    <property type="entry name" value="RT_dom"/>
</dbReference>
<keyword evidence="2" id="KW-0813">Transport</keyword>
<keyword evidence="3" id="KW-0140">cGMP</keyword>
<evidence type="ECO:0000256" key="8">
    <source>
        <dbReference type="ARBA" id="ARBA00022992"/>
    </source>
</evidence>
<dbReference type="GO" id="GO:0044877">
    <property type="term" value="F:protein-containing complex binding"/>
    <property type="evidence" value="ECO:0007669"/>
    <property type="project" value="TreeGrafter"/>
</dbReference>
<evidence type="ECO:0000313" key="18">
    <source>
        <dbReference type="EMBL" id="KAK4825616.1"/>
    </source>
</evidence>
<keyword evidence="6" id="KW-0547">Nucleotide-binding</keyword>
<accession>A0AAN7SBY0</accession>
<evidence type="ECO:0000256" key="14">
    <source>
        <dbReference type="ARBA" id="ARBA00034430"/>
    </source>
</evidence>
<evidence type="ECO:0000256" key="10">
    <source>
        <dbReference type="ARBA" id="ARBA00023136"/>
    </source>
</evidence>
<dbReference type="EMBL" id="JAUNZN010000002">
    <property type="protein sequence ID" value="KAK4825616.1"/>
    <property type="molecule type" value="Genomic_DNA"/>
</dbReference>
<dbReference type="PANTHER" id="PTHR45638">
    <property type="entry name" value="CYCLIC NUCLEOTIDE-GATED CATION CHANNEL SUBUNIT A"/>
    <property type="match status" value="1"/>
</dbReference>
<dbReference type="Pfam" id="PF00078">
    <property type="entry name" value="RVT_1"/>
    <property type="match status" value="1"/>
</dbReference>
<gene>
    <name evidence="18" type="ORF">QYF61_001296</name>
</gene>
<organism evidence="18 19">
    <name type="scientific">Mycteria americana</name>
    <name type="common">Wood stork</name>
    <dbReference type="NCBI Taxonomy" id="33587"/>
    <lineage>
        <taxon>Eukaryota</taxon>
        <taxon>Metazoa</taxon>
        <taxon>Chordata</taxon>
        <taxon>Craniata</taxon>
        <taxon>Vertebrata</taxon>
        <taxon>Euteleostomi</taxon>
        <taxon>Archelosauria</taxon>
        <taxon>Archosauria</taxon>
        <taxon>Dinosauria</taxon>
        <taxon>Saurischia</taxon>
        <taxon>Theropoda</taxon>
        <taxon>Coelurosauria</taxon>
        <taxon>Aves</taxon>
        <taxon>Neognathae</taxon>
        <taxon>Neoaves</taxon>
        <taxon>Aequornithes</taxon>
        <taxon>Ciconiiformes</taxon>
        <taxon>Ciconiidae</taxon>
        <taxon>Mycteria</taxon>
    </lineage>
</organism>
<evidence type="ECO:0000256" key="12">
    <source>
        <dbReference type="ARBA" id="ARBA00023303"/>
    </source>
</evidence>
<reference evidence="18 19" key="1">
    <citation type="journal article" date="2023" name="J. Hered.">
        <title>Chromosome-level genome of the wood stork (Mycteria americana) provides insight into avian chromosome evolution.</title>
        <authorList>
            <person name="Flamio R. Jr."/>
            <person name="Ramstad K.M."/>
        </authorList>
    </citation>
    <scope>NUCLEOTIDE SEQUENCE [LARGE SCALE GENOMIC DNA]</scope>
    <source>
        <strain evidence="18">JAX WOST 10</strain>
    </source>
</reference>
<feature type="compositionally biased region" description="Low complexity" evidence="16">
    <location>
        <begin position="827"/>
        <end position="836"/>
    </location>
</feature>
<keyword evidence="11" id="KW-1071">Ligand-gated ion channel</keyword>
<dbReference type="InterPro" id="IPR018490">
    <property type="entry name" value="cNMP-bd_dom_sf"/>
</dbReference>
<evidence type="ECO:0000256" key="3">
    <source>
        <dbReference type="ARBA" id="ARBA00022535"/>
    </source>
</evidence>
<dbReference type="PROSITE" id="PS00888">
    <property type="entry name" value="CNMP_BINDING_1"/>
    <property type="match status" value="1"/>
</dbReference>
<evidence type="ECO:0000256" key="9">
    <source>
        <dbReference type="ARBA" id="ARBA00023065"/>
    </source>
</evidence>
<feature type="domain" description="Cyclic nucleotide-binding" evidence="17">
    <location>
        <begin position="323"/>
        <end position="427"/>
    </location>
</feature>
<dbReference type="GO" id="GO:0005222">
    <property type="term" value="F:intracellularly cAMP-activated cation channel activity"/>
    <property type="evidence" value="ECO:0007669"/>
    <property type="project" value="TreeGrafter"/>
</dbReference>
<dbReference type="GO" id="GO:0005886">
    <property type="term" value="C:plasma membrane"/>
    <property type="evidence" value="ECO:0007669"/>
    <property type="project" value="TreeGrafter"/>
</dbReference>
<feature type="region of interest" description="Disordered" evidence="16">
    <location>
        <begin position="807"/>
        <end position="888"/>
    </location>
</feature>
<comment type="caution">
    <text evidence="18">The sequence shown here is derived from an EMBL/GenBank/DDBJ whole genome shotgun (WGS) entry which is preliminary data.</text>
</comment>
<dbReference type="SUPFAM" id="SSF51206">
    <property type="entry name" value="cAMP-binding domain-like"/>
    <property type="match status" value="1"/>
</dbReference>
<sequence length="888" mass="99639">MRERATVYKEKLKDPVLSSPEGSPTASPSKKKPPPPPKEEKKEEKKDDTEAKPEEGHYCDMLCCKFKKPPLKKYMEYLQLPDSIDSYTVPNYITLAACAIEEGRMLDVISVLPFEVLYFFFGFNPAFRANRMLKHNTFFEFNDRLEAILDKAYIYRVIRTTGYLLFILHVNACLYYWASDYEGLGSTRWVYDGKGNMYLRCYYWAVRTLITIGGLPEPQTLFEIVFQLLNFFLGVFVFSSLIGQMRDVIGAATAGQNYYRSSMDNTVSYMNTYSIPKVVQNRVRTWYEYTWDSQGMLDESELLEQMPTKMQLAIAIDVNFAIVNKGCDTQMIYDMLLRLKSIVYLPGDFVCKKGEIGREMYIIKQGEVQVLGGPDGTKVLVTLRAGAVFGEISLLAAGGGNRRTANVVAHGFANLFILDKKTLNEILVHYPDSEKLLMKKAKGQICLVVPSGSHGLGRDSTGCGNAVFSLLGKNWLDGQAQRVVVNGVKSSWQPVTSGVPQGSVLGLVLFNIFINDLDEGIECTLSKFADNTKLCGSVDLLEGRKALQRDLDSLDGWAKASCMRFSKAKCKVLHLGHNNPRQRYRLGEEWLESSPAEKDLEVLVDSQLNMSQQCAQVAKKANSILACIRNRVASRTREVLVPLYLALVRPHLESCVQFWAPHYKRDIEVLERVQRRATKLVKGLEHKSDEEQLRELGLLSLEKRRLRGDLVALYNYLKGGCSEVGVGLLSQGTSHRMRGNGLKLRQGRVLLKEKGKPAPGPPVKQPQGLASLLAKKQETPKLFRAMLGGKGKEGLARLLQLKRERDIQETQAEEENKPEQEEKKPVEPAASSAPPAQKEEPNADTKPKPPAVMHRGTTNESLIISMSPSPRAGEGEILKVEVKEKKKK</sequence>
<comment type="catalytic activity">
    <reaction evidence="15">
        <text>Na(+)(in) = Na(+)(out)</text>
        <dbReference type="Rhea" id="RHEA:34963"/>
        <dbReference type="ChEBI" id="CHEBI:29101"/>
    </reaction>
</comment>
<feature type="compositionally biased region" description="Basic and acidic residues" evidence="16">
    <location>
        <begin position="807"/>
        <end position="826"/>
    </location>
</feature>
<dbReference type="CDD" id="cd00038">
    <property type="entry name" value="CAP_ED"/>
    <property type="match status" value="1"/>
</dbReference>
<evidence type="ECO:0000256" key="5">
    <source>
        <dbReference type="ARBA" id="ARBA00022692"/>
    </source>
</evidence>
<dbReference type="AlphaFoldDB" id="A0AAN7SBY0"/>
<feature type="compositionally biased region" description="Polar residues" evidence="16">
    <location>
        <begin position="856"/>
        <end position="868"/>
    </location>
</feature>
<dbReference type="GO" id="GO:0030553">
    <property type="term" value="F:cGMP binding"/>
    <property type="evidence" value="ECO:0007669"/>
    <property type="project" value="UniProtKB-KW"/>
</dbReference>
<keyword evidence="4" id="KW-0716">Sensory transduction</keyword>
<comment type="subcellular location">
    <subcellularLocation>
        <location evidence="1">Membrane</location>
        <topology evidence="1">Multi-pass membrane protein</topology>
    </subcellularLocation>
</comment>
<dbReference type="GO" id="GO:0001750">
    <property type="term" value="C:photoreceptor outer segment"/>
    <property type="evidence" value="ECO:0007669"/>
    <property type="project" value="TreeGrafter"/>
</dbReference>
<feature type="compositionally biased region" description="Basic and acidic residues" evidence="16">
    <location>
        <begin position="1"/>
        <end position="14"/>
    </location>
</feature>
<evidence type="ECO:0000256" key="2">
    <source>
        <dbReference type="ARBA" id="ARBA00022448"/>
    </source>
</evidence>
<dbReference type="PROSITE" id="PS50042">
    <property type="entry name" value="CNMP_BINDING_3"/>
    <property type="match status" value="1"/>
</dbReference>
<evidence type="ECO:0000256" key="15">
    <source>
        <dbReference type="ARBA" id="ARBA00036239"/>
    </source>
</evidence>
<keyword evidence="8" id="KW-0142">cGMP-binding</keyword>
<dbReference type="GO" id="GO:0007601">
    <property type="term" value="P:visual perception"/>
    <property type="evidence" value="ECO:0007669"/>
    <property type="project" value="UniProtKB-KW"/>
</dbReference>
<keyword evidence="10" id="KW-0472">Membrane</keyword>
<evidence type="ECO:0000256" key="4">
    <source>
        <dbReference type="ARBA" id="ARBA00022606"/>
    </source>
</evidence>
<dbReference type="FunFam" id="2.60.120.10:FF:000020">
    <property type="entry name" value="Cyclic nucleotide-gated channel beta 3"/>
    <property type="match status" value="1"/>
</dbReference>
<evidence type="ECO:0000256" key="13">
    <source>
        <dbReference type="ARBA" id="ARBA00023305"/>
    </source>
</evidence>
<keyword evidence="7" id="KW-1133">Transmembrane helix</keyword>
<dbReference type="Gene3D" id="1.10.287.630">
    <property type="entry name" value="Helix hairpin bin"/>
    <property type="match status" value="1"/>
</dbReference>
<dbReference type="Gene3D" id="1.10.287.70">
    <property type="match status" value="1"/>
</dbReference>
<dbReference type="PANTHER" id="PTHR45638:SF8">
    <property type="entry name" value="CYCLIC NUCLEOTIDE-GATED CATION CHANNEL BETA-3"/>
    <property type="match status" value="1"/>
</dbReference>
<dbReference type="Pfam" id="PF00027">
    <property type="entry name" value="cNMP_binding"/>
    <property type="match status" value="1"/>
</dbReference>
<dbReference type="InterPro" id="IPR050866">
    <property type="entry name" value="CNG_cation_channel"/>
</dbReference>
<evidence type="ECO:0000256" key="1">
    <source>
        <dbReference type="ARBA" id="ARBA00004141"/>
    </source>
</evidence>
<keyword evidence="12" id="KW-0407">Ion channel</keyword>
<evidence type="ECO:0000256" key="6">
    <source>
        <dbReference type="ARBA" id="ARBA00022741"/>
    </source>
</evidence>
<dbReference type="GO" id="GO:0017071">
    <property type="term" value="C:intracellular cyclic nucleotide activated cation channel complex"/>
    <property type="evidence" value="ECO:0007669"/>
    <property type="project" value="TreeGrafter"/>
</dbReference>
<feature type="region of interest" description="Disordered" evidence="16">
    <location>
        <begin position="1"/>
        <end position="52"/>
    </location>
</feature>
<proteinExistence type="predicted"/>
<evidence type="ECO:0000256" key="7">
    <source>
        <dbReference type="ARBA" id="ARBA00022989"/>
    </source>
</evidence>
<dbReference type="InterPro" id="IPR018488">
    <property type="entry name" value="cNMP-bd_CS"/>
</dbReference>
<dbReference type="PROSITE" id="PS00889">
    <property type="entry name" value="CNMP_BINDING_2"/>
    <property type="match status" value="1"/>
</dbReference>
<dbReference type="FunFam" id="1.10.287.630:FF:000001">
    <property type="entry name" value="Cyclic nucleotide-gated channel alpha 3"/>
    <property type="match status" value="1"/>
</dbReference>
<dbReference type="Proteomes" id="UP001333110">
    <property type="component" value="Unassembled WGS sequence"/>
</dbReference>
<dbReference type="Gene3D" id="2.60.120.10">
    <property type="entry name" value="Jelly Rolls"/>
    <property type="match status" value="1"/>
</dbReference>
<dbReference type="InterPro" id="IPR005821">
    <property type="entry name" value="Ion_trans_dom"/>
</dbReference>
<keyword evidence="19" id="KW-1185">Reference proteome</keyword>
<feature type="compositionally biased region" description="Basic and acidic residues" evidence="16">
    <location>
        <begin position="873"/>
        <end position="888"/>
    </location>
</feature>
<evidence type="ECO:0000256" key="16">
    <source>
        <dbReference type="SAM" id="MobiDB-lite"/>
    </source>
</evidence>
<keyword evidence="5" id="KW-0812">Transmembrane</keyword>
<dbReference type="FunFam" id="1.10.287.70:FF:000072">
    <property type="entry name" value="Cyclic nucleotide gated channel beta 3"/>
    <property type="match status" value="1"/>
</dbReference>
<dbReference type="Pfam" id="PF00520">
    <property type="entry name" value="Ion_trans"/>
    <property type="match status" value="1"/>
</dbReference>
<feature type="compositionally biased region" description="Basic and acidic residues" evidence="16">
    <location>
        <begin position="37"/>
        <end position="52"/>
    </location>
</feature>
<dbReference type="SMART" id="SM00100">
    <property type="entry name" value="cNMP"/>
    <property type="match status" value="1"/>
</dbReference>
<evidence type="ECO:0000256" key="11">
    <source>
        <dbReference type="ARBA" id="ARBA00023286"/>
    </source>
</evidence>